<dbReference type="GO" id="GO:0005886">
    <property type="term" value="C:plasma membrane"/>
    <property type="evidence" value="ECO:0007669"/>
    <property type="project" value="TreeGrafter"/>
</dbReference>
<gene>
    <name evidence="3" type="ORF">FSP39_020002</name>
</gene>
<dbReference type="Gene3D" id="1.20.1730.10">
    <property type="entry name" value="Sodium/glucose cotransporter"/>
    <property type="match status" value="1"/>
</dbReference>
<dbReference type="InterPro" id="IPR031155">
    <property type="entry name" value="DUR"/>
</dbReference>
<keyword evidence="4" id="KW-1185">Reference proteome</keyword>
<evidence type="ECO:0000256" key="2">
    <source>
        <dbReference type="SAM" id="Phobius"/>
    </source>
</evidence>
<sequence length="101" mass="10910">MCDFHTNVILGLVPVVVSQRLLGRSGEFLIITMVLMAVTSTGSAEVMAVTSILVYDVYQLYLKRTGGRGTVFSKEVGQGPSWSPVVRVSQSASFKNALVQD</sequence>
<evidence type="ECO:0000313" key="3">
    <source>
        <dbReference type="EMBL" id="KAK3105218.1"/>
    </source>
</evidence>
<dbReference type="EMBL" id="VSWD01000004">
    <property type="protein sequence ID" value="KAK3105218.1"/>
    <property type="molecule type" value="Genomic_DNA"/>
</dbReference>
<reference evidence="3" key="1">
    <citation type="submission" date="2019-08" db="EMBL/GenBank/DDBJ databases">
        <title>The improved chromosome-level genome for the pearl oyster Pinctada fucata martensii using PacBio sequencing and Hi-C.</title>
        <authorList>
            <person name="Zheng Z."/>
        </authorList>
    </citation>
    <scope>NUCLEOTIDE SEQUENCE</scope>
    <source>
        <strain evidence="3">ZZ-2019</strain>
        <tissue evidence="3">Adductor muscle</tissue>
    </source>
</reference>
<accession>A0AA89C445</accession>
<dbReference type="InterPro" id="IPR038377">
    <property type="entry name" value="Na/Glc_symporter_sf"/>
</dbReference>
<dbReference type="PANTHER" id="PTHR46154:SF4">
    <property type="entry name" value="UREA ACTIVE TRANSPORTER"/>
    <property type="match status" value="1"/>
</dbReference>
<dbReference type="GO" id="GO:0015204">
    <property type="term" value="F:urea transmembrane transporter activity"/>
    <property type="evidence" value="ECO:0007669"/>
    <property type="project" value="InterPro"/>
</dbReference>
<keyword evidence="2" id="KW-0812">Transmembrane</keyword>
<keyword evidence="2" id="KW-1133">Transmembrane helix</keyword>
<feature type="transmembrane region" description="Helical" evidence="2">
    <location>
        <begin position="28"/>
        <end position="55"/>
    </location>
</feature>
<evidence type="ECO:0000256" key="1">
    <source>
        <dbReference type="ARBA" id="ARBA00022448"/>
    </source>
</evidence>
<organism evidence="3 4">
    <name type="scientific">Pinctada imbricata</name>
    <name type="common">Atlantic pearl-oyster</name>
    <name type="synonym">Pinctada martensii</name>
    <dbReference type="NCBI Taxonomy" id="66713"/>
    <lineage>
        <taxon>Eukaryota</taxon>
        <taxon>Metazoa</taxon>
        <taxon>Spiralia</taxon>
        <taxon>Lophotrochozoa</taxon>
        <taxon>Mollusca</taxon>
        <taxon>Bivalvia</taxon>
        <taxon>Autobranchia</taxon>
        <taxon>Pteriomorphia</taxon>
        <taxon>Pterioida</taxon>
        <taxon>Pterioidea</taxon>
        <taxon>Pteriidae</taxon>
        <taxon>Pinctada</taxon>
    </lineage>
</organism>
<protein>
    <submittedName>
        <fullName evidence="3">Uncharacterized protein</fullName>
    </submittedName>
</protein>
<dbReference type="AlphaFoldDB" id="A0AA89C445"/>
<keyword evidence="1" id="KW-0813">Transport</keyword>
<comment type="caution">
    <text evidence="3">The sequence shown here is derived from an EMBL/GenBank/DDBJ whole genome shotgun (WGS) entry which is preliminary data.</text>
</comment>
<keyword evidence="2" id="KW-0472">Membrane</keyword>
<evidence type="ECO:0000313" key="4">
    <source>
        <dbReference type="Proteomes" id="UP001186944"/>
    </source>
</evidence>
<dbReference type="Proteomes" id="UP001186944">
    <property type="component" value="Unassembled WGS sequence"/>
</dbReference>
<name>A0AA89C445_PINIB</name>
<dbReference type="PANTHER" id="PTHR46154">
    <property type="match status" value="1"/>
</dbReference>
<proteinExistence type="predicted"/>